<keyword evidence="3" id="KW-0238">DNA-binding</keyword>
<dbReference type="InterPro" id="IPR005119">
    <property type="entry name" value="LysR_subst-bd"/>
</dbReference>
<dbReference type="PANTHER" id="PTHR30537:SF72">
    <property type="entry name" value="LYSR FAMILY TRANSCRIPTIONAL REGULATOR"/>
    <property type="match status" value="1"/>
</dbReference>
<dbReference type="Proteomes" id="UP001285263">
    <property type="component" value="Unassembled WGS sequence"/>
</dbReference>
<sequence length="319" mass="34264">MSLITQIQTFHRVAELASFTQAATSLGLPKAAASTAVQALEAHLGTRLLHRTTRKVQLTQDGQAFYERSKDLLDDIDELTTMFQQQGGLAGRVRVDMTTGLARNAVLPRLPELLAEHPLLELEVSSTERRVDLVREGFDCVVRAGPVGDASLIARPLAQMRMANCASPAYLKRHGVPKALGDLSSHLLVHYAGTLGARPVGFEREDGPAIAMTGAVTVNNADAYQAACLAGLGLIQVPVAGVAELLAQGQLVEVLPQHPAPAMPLNLVYANRRNLSRRVRVVMDWLAAVISQHLEAASTLPPAPPRPARSRSARSARAR</sequence>
<dbReference type="InterPro" id="IPR000847">
    <property type="entry name" value="LysR_HTH_N"/>
</dbReference>
<dbReference type="InterPro" id="IPR036388">
    <property type="entry name" value="WH-like_DNA-bd_sf"/>
</dbReference>
<keyword evidence="2" id="KW-0805">Transcription regulation</keyword>
<dbReference type="RefSeq" id="WP_320423521.1">
    <property type="nucleotide sequence ID" value="NZ_JAXCLA010000004.1"/>
</dbReference>
<evidence type="ECO:0000256" key="4">
    <source>
        <dbReference type="ARBA" id="ARBA00023163"/>
    </source>
</evidence>
<keyword evidence="4" id="KW-0804">Transcription</keyword>
<dbReference type="Pfam" id="PF03466">
    <property type="entry name" value="LysR_substrate"/>
    <property type="match status" value="1"/>
</dbReference>
<dbReference type="Gene3D" id="1.10.10.10">
    <property type="entry name" value="Winged helix-like DNA-binding domain superfamily/Winged helix DNA-binding domain"/>
    <property type="match status" value="1"/>
</dbReference>
<dbReference type="CDD" id="cd08472">
    <property type="entry name" value="PBP2_CrgA_like_3"/>
    <property type="match status" value="1"/>
</dbReference>
<keyword evidence="8" id="KW-1185">Reference proteome</keyword>
<evidence type="ECO:0000313" key="8">
    <source>
        <dbReference type="Proteomes" id="UP001285263"/>
    </source>
</evidence>
<comment type="caution">
    <text evidence="7">The sequence shown here is derived from an EMBL/GenBank/DDBJ whole genome shotgun (WGS) entry which is preliminary data.</text>
</comment>
<feature type="region of interest" description="Disordered" evidence="5">
    <location>
        <begin position="298"/>
        <end position="319"/>
    </location>
</feature>
<dbReference type="SUPFAM" id="SSF46785">
    <property type="entry name" value="Winged helix' DNA-binding domain"/>
    <property type="match status" value="1"/>
</dbReference>
<dbReference type="InterPro" id="IPR058163">
    <property type="entry name" value="LysR-type_TF_proteobact-type"/>
</dbReference>
<reference evidence="7 8" key="1">
    <citation type="submission" date="2023-11" db="EMBL/GenBank/DDBJ databases">
        <title>Paucibacter sp. nov., isolated from fresh soil in Korea.</title>
        <authorList>
            <person name="Le N.T.T."/>
        </authorList>
    </citation>
    <scope>NUCLEOTIDE SEQUENCE [LARGE SCALE GENOMIC DNA]</scope>
    <source>
        <strain evidence="7 8">R3-3</strain>
    </source>
</reference>
<dbReference type="PANTHER" id="PTHR30537">
    <property type="entry name" value="HTH-TYPE TRANSCRIPTIONAL REGULATOR"/>
    <property type="match status" value="1"/>
</dbReference>
<dbReference type="SUPFAM" id="SSF53850">
    <property type="entry name" value="Periplasmic binding protein-like II"/>
    <property type="match status" value="1"/>
</dbReference>
<dbReference type="Gene3D" id="3.40.190.290">
    <property type="match status" value="1"/>
</dbReference>
<feature type="compositionally biased region" description="Basic residues" evidence="5">
    <location>
        <begin position="308"/>
        <end position="319"/>
    </location>
</feature>
<evidence type="ECO:0000256" key="5">
    <source>
        <dbReference type="SAM" id="MobiDB-lite"/>
    </source>
</evidence>
<protein>
    <submittedName>
        <fullName evidence="7">LysR family transcriptional regulator</fullName>
    </submittedName>
</protein>
<comment type="similarity">
    <text evidence="1">Belongs to the LysR transcriptional regulatory family.</text>
</comment>
<dbReference type="Pfam" id="PF00126">
    <property type="entry name" value="HTH_1"/>
    <property type="match status" value="1"/>
</dbReference>
<evidence type="ECO:0000256" key="3">
    <source>
        <dbReference type="ARBA" id="ARBA00023125"/>
    </source>
</evidence>
<proteinExistence type="inferred from homology"/>
<evidence type="ECO:0000259" key="6">
    <source>
        <dbReference type="PROSITE" id="PS50931"/>
    </source>
</evidence>
<evidence type="ECO:0000256" key="1">
    <source>
        <dbReference type="ARBA" id="ARBA00009437"/>
    </source>
</evidence>
<dbReference type="EMBL" id="JAXCLA010000004">
    <property type="protein sequence ID" value="MDY0745618.1"/>
    <property type="molecule type" value="Genomic_DNA"/>
</dbReference>
<dbReference type="InterPro" id="IPR036390">
    <property type="entry name" value="WH_DNA-bd_sf"/>
</dbReference>
<feature type="domain" description="HTH lysR-type" evidence="6">
    <location>
        <begin position="1"/>
        <end position="59"/>
    </location>
</feature>
<gene>
    <name evidence="7" type="ORF">SNE35_13945</name>
</gene>
<dbReference type="PROSITE" id="PS50931">
    <property type="entry name" value="HTH_LYSR"/>
    <property type="match status" value="1"/>
</dbReference>
<evidence type="ECO:0000313" key="7">
    <source>
        <dbReference type="EMBL" id="MDY0745618.1"/>
    </source>
</evidence>
<organism evidence="7 8">
    <name type="scientific">Roseateles agri</name>
    <dbReference type="NCBI Taxonomy" id="3098619"/>
    <lineage>
        <taxon>Bacteria</taxon>
        <taxon>Pseudomonadati</taxon>
        <taxon>Pseudomonadota</taxon>
        <taxon>Betaproteobacteria</taxon>
        <taxon>Burkholderiales</taxon>
        <taxon>Sphaerotilaceae</taxon>
        <taxon>Roseateles</taxon>
    </lineage>
</organism>
<accession>A0ABU5DH44</accession>
<evidence type="ECO:0000256" key="2">
    <source>
        <dbReference type="ARBA" id="ARBA00023015"/>
    </source>
</evidence>
<name>A0ABU5DH44_9BURK</name>